<dbReference type="RefSeq" id="YP_008873231.1">
    <property type="nucleotide sequence ID" value="NC_023006.1"/>
</dbReference>
<sequence length="70" mass="7972">MIPTAGNDFMELRLENARRSERGDFAETNLKQVEAILGFAMQCGMIDAVEYGNRITLLKLIRAQRENRKG</sequence>
<dbReference type="KEGG" id="vg:17825098"/>
<accession>V5YSW3</accession>
<protein>
    <submittedName>
        <fullName evidence="1">Uncharacterized protein</fullName>
    </submittedName>
</protein>
<dbReference type="GeneID" id="17825098"/>
<organism evidence="1 2">
    <name type="scientific">Pseudomonas phage PPpW-3</name>
    <dbReference type="NCBI Taxonomy" id="1279082"/>
    <lineage>
        <taxon>Viruses</taxon>
        <taxon>Duplodnaviria</taxon>
        <taxon>Heunggongvirae</taxon>
        <taxon>Uroviricota</taxon>
        <taxon>Caudoviricetes</taxon>
        <taxon>Hiroshimavirus</taxon>
        <taxon>Hiroshimavirus PPpW3</taxon>
    </lineage>
</organism>
<evidence type="ECO:0000313" key="2">
    <source>
        <dbReference type="Proteomes" id="UP000201835"/>
    </source>
</evidence>
<evidence type="ECO:0000313" key="1">
    <source>
        <dbReference type="EMBL" id="BAO20655.1"/>
    </source>
</evidence>
<reference evidence="1 2" key="1">
    <citation type="journal article" date="2015" name="J Appl Environ Microbiol">
        <title>Complete Genome Sequence Analysis of Two Pseudomonas plecoglossicida Phages, Potential Therapeutic Agents.</title>
        <authorList>
            <person name="Kawato Y."/>
            <person name="Yasuike M."/>
            <person name="Nakamura Y."/>
            <person name="Shigenobu Y."/>
            <person name="Fujiwara A."/>
            <person name="Sano M."/>
            <person name="Nakai T."/>
        </authorList>
    </citation>
    <scope>NUCLEOTIDE SEQUENCE [LARGE SCALE GENOMIC DNA]</scope>
</reference>
<proteinExistence type="predicted"/>
<name>V5YSW3_9CAUD</name>
<dbReference type="Proteomes" id="UP000201835">
    <property type="component" value="Segment"/>
</dbReference>
<keyword evidence="2" id="KW-1185">Reference proteome</keyword>
<dbReference type="EMBL" id="AB775548">
    <property type="protein sequence ID" value="BAO20655.1"/>
    <property type="molecule type" value="Genomic_DNA"/>
</dbReference>